<dbReference type="Gramene" id="rna-AYBTSS11_LOCUS18161">
    <property type="protein sequence ID" value="CAJ1960379.1"/>
    <property type="gene ID" value="gene-AYBTSS11_LOCUS18161"/>
</dbReference>
<dbReference type="EMBL" id="OY731403">
    <property type="protein sequence ID" value="CAJ1960379.1"/>
    <property type="molecule type" value="Genomic_DNA"/>
</dbReference>
<accession>A0AA86VFE8</accession>
<gene>
    <name evidence="1" type="ORF">AYBTSS11_LOCUS18161</name>
</gene>
<evidence type="ECO:0000313" key="2">
    <source>
        <dbReference type="Proteomes" id="UP001189624"/>
    </source>
</evidence>
<keyword evidence="2" id="KW-1185">Reference proteome</keyword>
<organism evidence="1 2">
    <name type="scientific">Sphenostylis stenocarpa</name>
    <dbReference type="NCBI Taxonomy" id="92480"/>
    <lineage>
        <taxon>Eukaryota</taxon>
        <taxon>Viridiplantae</taxon>
        <taxon>Streptophyta</taxon>
        <taxon>Embryophyta</taxon>
        <taxon>Tracheophyta</taxon>
        <taxon>Spermatophyta</taxon>
        <taxon>Magnoliopsida</taxon>
        <taxon>eudicotyledons</taxon>
        <taxon>Gunneridae</taxon>
        <taxon>Pentapetalae</taxon>
        <taxon>rosids</taxon>
        <taxon>fabids</taxon>
        <taxon>Fabales</taxon>
        <taxon>Fabaceae</taxon>
        <taxon>Papilionoideae</taxon>
        <taxon>50 kb inversion clade</taxon>
        <taxon>NPAAA clade</taxon>
        <taxon>indigoferoid/millettioid clade</taxon>
        <taxon>Phaseoleae</taxon>
        <taxon>Sphenostylis</taxon>
    </lineage>
</organism>
<dbReference type="Proteomes" id="UP001189624">
    <property type="component" value="Chromosome 6"/>
</dbReference>
<evidence type="ECO:0000313" key="1">
    <source>
        <dbReference type="EMBL" id="CAJ1960379.1"/>
    </source>
</evidence>
<dbReference type="AlphaFoldDB" id="A0AA86VFE8"/>
<reference evidence="1" key="1">
    <citation type="submission" date="2023-10" db="EMBL/GenBank/DDBJ databases">
        <authorList>
            <person name="Domelevo Entfellner J.-B."/>
        </authorList>
    </citation>
    <scope>NUCLEOTIDE SEQUENCE</scope>
</reference>
<sequence length="62" mass="6962">MKEDGITRGVAATEQEEEAWIGYTHSAQTERIVEVKKRDANNNSQNRLVETEVMAQNGKGLE</sequence>
<protein>
    <submittedName>
        <fullName evidence="1">Uncharacterized protein</fullName>
    </submittedName>
</protein>
<proteinExistence type="predicted"/>
<name>A0AA86VFE8_9FABA</name>